<dbReference type="InterPro" id="IPR036909">
    <property type="entry name" value="Cyt_c-like_dom_sf"/>
</dbReference>
<accession>A0A518DXJ1</accession>
<proteinExistence type="predicted"/>
<evidence type="ECO:0000259" key="3">
    <source>
        <dbReference type="Pfam" id="PF07626"/>
    </source>
</evidence>
<dbReference type="Pfam" id="PF07626">
    <property type="entry name" value="PSD3"/>
    <property type="match status" value="1"/>
</dbReference>
<evidence type="ECO:0000313" key="7">
    <source>
        <dbReference type="EMBL" id="QDU96556.1"/>
    </source>
</evidence>
<dbReference type="EMBL" id="CP036433">
    <property type="protein sequence ID" value="QDU96556.1"/>
    <property type="molecule type" value="Genomic_DNA"/>
</dbReference>
<evidence type="ECO:0000313" key="8">
    <source>
        <dbReference type="Proteomes" id="UP000317648"/>
    </source>
</evidence>
<evidence type="ECO:0000256" key="1">
    <source>
        <dbReference type="SAM" id="SignalP"/>
    </source>
</evidence>
<dbReference type="RefSeq" id="WP_197442448.1">
    <property type="nucleotide sequence ID" value="NZ_CP036433.1"/>
</dbReference>
<dbReference type="Pfam" id="PF07627">
    <property type="entry name" value="PSCyt3"/>
    <property type="match status" value="1"/>
</dbReference>
<dbReference type="InterPro" id="IPR011478">
    <property type="entry name" value="DUF1585"/>
</dbReference>
<dbReference type="SUPFAM" id="SSF46626">
    <property type="entry name" value="Cytochrome c"/>
    <property type="match status" value="1"/>
</dbReference>
<feature type="chain" id="PRO_5021722160" description="Planctomycete cytochrome C" evidence="1">
    <location>
        <begin position="24"/>
        <end position="939"/>
    </location>
</feature>
<dbReference type="InterPro" id="IPR011429">
    <property type="entry name" value="Cyt_c_Planctomycete-type"/>
</dbReference>
<evidence type="ECO:0000259" key="6">
    <source>
        <dbReference type="Pfam" id="PF07635"/>
    </source>
</evidence>
<dbReference type="AlphaFoldDB" id="A0A518DXJ1"/>
<dbReference type="InterPro" id="IPR013042">
    <property type="entry name" value="DUF1592"/>
</dbReference>
<keyword evidence="8" id="KW-1185">Reference proteome</keyword>
<protein>
    <recommendedName>
        <fullName evidence="9">Planctomycete cytochrome C</fullName>
    </recommendedName>
</protein>
<feature type="domain" description="DUF1588" evidence="4">
    <location>
        <begin position="721"/>
        <end position="819"/>
    </location>
</feature>
<organism evidence="7 8">
    <name type="scientific">Lignipirellula cremea</name>
    <dbReference type="NCBI Taxonomy" id="2528010"/>
    <lineage>
        <taxon>Bacteria</taxon>
        <taxon>Pseudomonadati</taxon>
        <taxon>Planctomycetota</taxon>
        <taxon>Planctomycetia</taxon>
        <taxon>Pirellulales</taxon>
        <taxon>Pirellulaceae</taxon>
        <taxon>Lignipirellula</taxon>
    </lineage>
</organism>
<sequence precursor="true">MKSWKNRLMIVAFIALWWANAMAAAEPLPKDVPLFLRKHCGECHAGDAAEGGFRIESLLNPANQNAGSSETRMYEAIYRQLSKGKMPPKEAAQPSADERRHVLAELKTWLDKVIDDRGTRFAGAFARRLNREELQNDLLDTLGVDRTLYNLPPFVELLPDEGRIDGFDTVGAGLGQSALLLEQYQQFVDRHLALITDDYSPQRWRVKFGRRYAESEQSFYEGLGERVFLHESPQADHSVAAFDLTWQLESRAEPPRRTPAEVAAAVRSFFPKVMEKDKRDRLELERRGGLPLINEDSLTIADRIGKVMGNAPVMVGATGRYKVRMRCRLRFNDGVEPELVRARYFNRSHFFVGRYDARDLDDDRSFEWDEDAPRLCFDGPDRSIVLKPGEWTILEFDDFRSAGDAAYAAAKAGFTFDFRFESAAKPKTRQPPLELPARNGKPAVVPPREEVEAHYPYFVDVDYLEVEGPYSLVDQPSALIPTRPADGLDARATARACLTRLLPRLYRGPIAPGDLDLLLGVFDRNFTRTSDFRGSLRSAICAAYLSPRHLFVSNAATARKPGTPLSPHELATRLSLFLWSSTPDSELSAAADRGELGESAVLQRQVKRLLDHPYASELSANFASQWLHLYNIGLNEPDQDLYNYDESLRRAMVHESLRFFHEVLRTDGSIRLFLDSDWVMINGRLAEFYKTKFTGKETRRPFSSWRRMPVAGQYVPNFGVRGGLLGQASILKLTSGSIRTSIVSRGMFILENILDDPPPPPENVGEIANAVADLDQKSVREQLEIHRRRATCNACHEKIDPLGFALENYGAIGQWRTTETDGMKPLVVEESSLSAVVGSAATAQKTKKVQRKGRPIDTKGVVMGVPVDGPRELRALLLTKDDVFARCLVSKLMVYGLGRSLRHQDQAVIDQIVATAAKNDYRLREIIELIVLSDSFRNY</sequence>
<gene>
    <name evidence="7" type="ORF">Pla8534_43770</name>
</gene>
<evidence type="ECO:0008006" key="9">
    <source>
        <dbReference type="Google" id="ProtNLM"/>
    </source>
</evidence>
<dbReference type="Proteomes" id="UP000317648">
    <property type="component" value="Chromosome"/>
</dbReference>
<dbReference type="KEGG" id="lcre:Pla8534_43770"/>
<dbReference type="GO" id="GO:0020037">
    <property type="term" value="F:heme binding"/>
    <property type="evidence" value="ECO:0007669"/>
    <property type="project" value="InterPro"/>
</dbReference>
<dbReference type="Pfam" id="PF07624">
    <property type="entry name" value="PSD2"/>
    <property type="match status" value="1"/>
</dbReference>
<feature type="domain" description="Cytochrome C Planctomycete-type" evidence="6">
    <location>
        <begin position="40"/>
        <end position="90"/>
    </location>
</feature>
<feature type="domain" description="DUF1585" evidence="2">
    <location>
        <begin position="864"/>
        <end position="936"/>
    </location>
</feature>
<dbReference type="InterPro" id="IPR013039">
    <property type="entry name" value="DUF1588"/>
</dbReference>
<evidence type="ECO:0000259" key="2">
    <source>
        <dbReference type="Pfam" id="PF07624"/>
    </source>
</evidence>
<evidence type="ECO:0000259" key="5">
    <source>
        <dbReference type="Pfam" id="PF07631"/>
    </source>
</evidence>
<keyword evidence="1" id="KW-0732">Signal</keyword>
<feature type="domain" description="DUF1592" evidence="5">
    <location>
        <begin position="565"/>
        <end position="689"/>
    </location>
</feature>
<dbReference type="Pfam" id="PF07635">
    <property type="entry name" value="PSCyt1"/>
    <property type="match status" value="1"/>
</dbReference>
<reference evidence="7 8" key="1">
    <citation type="submission" date="2019-02" db="EMBL/GenBank/DDBJ databases">
        <title>Deep-cultivation of Planctomycetes and their phenomic and genomic characterization uncovers novel biology.</title>
        <authorList>
            <person name="Wiegand S."/>
            <person name="Jogler M."/>
            <person name="Boedeker C."/>
            <person name="Pinto D."/>
            <person name="Vollmers J."/>
            <person name="Rivas-Marin E."/>
            <person name="Kohn T."/>
            <person name="Peeters S.H."/>
            <person name="Heuer A."/>
            <person name="Rast P."/>
            <person name="Oberbeckmann S."/>
            <person name="Bunk B."/>
            <person name="Jeske O."/>
            <person name="Meyerdierks A."/>
            <person name="Storesund J.E."/>
            <person name="Kallscheuer N."/>
            <person name="Luecker S."/>
            <person name="Lage O.M."/>
            <person name="Pohl T."/>
            <person name="Merkel B.J."/>
            <person name="Hornburger P."/>
            <person name="Mueller R.-W."/>
            <person name="Bruemmer F."/>
            <person name="Labrenz M."/>
            <person name="Spormann A.M."/>
            <person name="Op den Camp H."/>
            <person name="Overmann J."/>
            <person name="Amann R."/>
            <person name="Jetten M.S.M."/>
            <person name="Mascher T."/>
            <person name="Medema M.H."/>
            <person name="Devos D.P."/>
            <person name="Kaster A.-K."/>
            <person name="Ovreas L."/>
            <person name="Rohde M."/>
            <person name="Galperin M.Y."/>
            <person name="Jogler C."/>
        </authorList>
    </citation>
    <scope>NUCLEOTIDE SEQUENCE [LARGE SCALE GENOMIC DNA]</scope>
    <source>
        <strain evidence="7 8">Pla85_3_4</strain>
    </source>
</reference>
<dbReference type="Pfam" id="PF07631">
    <property type="entry name" value="PSD4"/>
    <property type="match status" value="1"/>
</dbReference>
<feature type="signal peptide" evidence="1">
    <location>
        <begin position="1"/>
        <end position="23"/>
    </location>
</feature>
<feature type="domain" description="DUF1587" evidence="3">
    <location>
        <begin position="127"/>
        <end position="192"/>
    </location>
</feature>
<dbReference type="InterPro" id="IPR013036">
    <property type="entry name" value="DUF1587"/>
</dbReference>
<name>A0A518DXJ1_9BACT</name>
<evidence type="ECO:0000259" key="4">
    <source>
        <dbReference type="Pfam" id="PF07627"/>
    </source>
</evidence>
<dbReference type="GO" id="GO:0009055">
    <property type="term" value="F:electron transfer activity"/>
    <property type="evidence" value="ECO:0007669"/>
    <property type="project" value="InterPro"/>
</dbReference>